<dbReference type="RefSeq" id="XP_041164090.1">
    <property type="nucleotide sequence ID" value="XM_041297380.1"/>
</dbReference>
<proteinExistence type="predicted"/>
<evidence type="ECO:0000313" key="3">
    <source>
        <dbReference type="Proteomes" id="UP000719766"/>
    </source>
</evidence>
<dbReference type="PANTHER" id="PTHR46579:SF1">
    <property type="entry name" value="F5_8 TYPE C DOMAIN-CONTAINING PROTEIN"/>
    <property type="match status" value="1"/>
</dbReference>
<evidence type="ECO:0000313" key="2">
    <source>
        <dbReference type="EMBL" id="KAG1799867.1"/>
    </source>
</evidence>
<dbReference type="PANTHER" id="PTHR46579">
    <property type="entry name" value="F5/8 TYPE C DOMAIN-CONTAINING PROTEIN-RELATED"/>
    <property type="match status" value="1"/>
</dbReference>
<name>A0A9P7J2B2_9AGAM</name>
<feature type="region of interest" description="Disordered" evidence="1">
    <location>
        <begin position="1"/>
        <end position="92"/>
    </location>
</feature>
<dbReference type="GeneID" id="64591144"/>
<organism evidence="2 3">
    <name type="scientific">Suillus plorans</name>
    <dbReference type="NCBI Taxonomy" id="116603"/>
    <lineage>
        <taxon>Eukaryota</taxon>
        <taxon>Fungi</taxon>
        <taxon>Dikarya</taxon>
        <taxon>Basidiomycota</taxon>
        <taxon>Agaricomycotina</taxon>
        <taxon>Agaricomycetes</taxon>
        <taxon>Agaricomycetidae</taxon>
        <taxon>Boletales</taxon>
        <taxon>Suillineae</taxon>
        <taxon>Suillaceae</taxon>
        <taxon>Suillus</taxon>
    </lineage>
</organism>
<dbReference type="AlphaFoldDB" id="A0A9P7J2B2"/>
<feature type="compositionally biased region" description="Basic and acidic residues" evidence="1">
    <location>
        <begin position="50"/>
        <end position="60"/>
    </location>
</feature>
<feature type="compositionally biased region" description="Low complexity" evidence="1">
    <location>
        <begin position="1"/>
        <end position="16"/>
    </location>
</feature>
<protein>
    <submittedName>
        <fullName evidence="2">Uncharacterized protein</fullName>
    </submittedName>
</protein>
<reference evidence="2" key="1">
    <citation type="journal article" date="2020" name="New Phytol.">
        <title>Comparative genomics reveals dynamic genome evolution in host specialist ectomycorrhizal fungi.</title>
        <authorList>
            <person name="Lofgren L.A."/>
            <person name="Nguyen N.H."/>
            <person name="Vilgalys R."/>
            <person name="Ruytinx J."/>
            <person name="Liao H.L."/>
            <person name="Branco S."/>
            <person name="Kuo A."/>
            <person name="LaButti K."/>
            <person name="Lipzen A."/>
            <person name="Andreopoulos W."/>
            <person name="Pangilinan J."/>
            <person name="Riley R."/>
            <person name="Hundley H."/>
            <person name="Na H."/>
            <person name="Barry K."/>
            <person name="Grigoriev I.V."/>
            <person name="Stajich J.E."/>
            <person name="Kennedy P.G."/>
        </authorList>
    </citation>
    <scope>NUCLEOTIDE SEQUENCE</scope>
    <source>
        <strain evidence="2">S12</strain>
    </source>
</reference>
<dbReference type="Proteomes" id="UP000719766">
    <property type="component" value="Unassembled WGS sequence"/>
</dbReference>
<gene>
    <name evidence="2" type="ORF">HD556DRAFT_1230889</name>
</gene>
<feature type="compositionally biased region" description="Basic and acidic residues" evidence="1">
    <location>
        <begin position="281"/>
        <end position="293"/>
    </location>
</feature>
<dbReference type="OrthoDB" id="3248986at2759"/>
<dbReference type="EMBL" id="JABBWE010000010">
    <property type="protein sequence ID" value="KAG1799867.1"/>
    <property type="molecule type" value="Genomic_DNA"/>
</dbReference>
<feature type="region of interest" description="Disordered" evidence="1">
    <location>
        <begin position="281"/>
        <end position="300"/>
    </location>
</feature>
<keyword evidence="3" id="KW-1185">Reference proteome</keyword>
<accession>A0A9P7J2B2</accession>
<evidence type="ECO:0000256" key="1">
    <source>
        <dbReference type="SAM" id="MobiDB-lite"/>
    </source>
</evidence>
<sequence>MLDVNANTNLNASASTNHRERLEIQPAPLRVRDNEPEYDFNFQDDQPAGEQDHYPVERRAPNHQPLQDYNFRPVPWPDVRIPGSDQDQEDRPSLVPRAFNERPGVRLAYLNTVIGNVFGKQSIQAATDALNNQLNCMLLEGVLPEHPRPVRHLLSAKRRLGIDPDQWITQYAICPECWKHLTPNQLKELASPECTVLDCPGILYDECTDAKGKRIRITRKIMPHVSLIGSLRRMFMRPGFAKSIRDSRQDQPRRNDDDDYVMMDIHDGTLWHELETNTVRETGELGTVRDRPQDNGPTATKLTEHRYGLHLTLNIDWMGILENRPHSSGPIYYAINDLPRDQRFLQVNVICAAIMPGPKEPNIQQINHCLEPSTRELMDLKNGVKMNVYGEEEEVDVFADNEVLACDMPASHKCNGTAGHSHDFHPCAFCDADVVKINTPDGYNDTWSAKDDFHMLRQSFYSRDAGPARREAILRDHGVRWSILNLLSGWLPSKKSVLDFMHCIFLGIISHLFMRVLFGGYMLSGMGGNESPKRRFEDIVNAVRWPSHVTRLPKNLGENQSLKKADEWRRILTITPVILWWSWRDANDEIPNTEPPLPPNTVAPDFSRNRRSLYHAILHLCMGVRILASRSISMAQARTGQSFLAHYCLECLQLRIPLTINHQASMHTAEMIKKCGPVYAWWLFAFERFNGMLERVHHNGHDGGRIELTLLRNWVQTHLIYEYLLALPADTHSFERDQINRIIKVQAQDRGSMMTQIAVYQSEAAEDNVRLPLRNAKLINLRAYGSPPGTFYLILLQYFHSLWPDLNLVSDLSCDDGTPFRANKVARALTYIRKDGIRYGCTMNRRTQADSFAFISQGRVRVPVQITALFVVGVLDTIPHVCAVVRRLVSDDDIPAMPWDLYASTLGIHVSYTELGPQEVIPVSRIECPLALIPVYSNIIKKDLWITISFDHVSYKL</sequence>
<comment type="caution">
    <text evidence="2">The sequence shown here is derived from an EMBL/GenBank/DDBJ whole genome shotgun (WGS) entry which is preliminary data.</text>
</comment>